<dbReference type="AlphaFoldDB" id="A0A9N9D720"/>
<organism evidence="2 3">
    <name type="scientific">Racocetra fulgida</name>
    <dbReference type="NCBI Taxonomy" id="60492"/>
    <lineage>
        <taxon>Eukaryota</taxon>
        <taxon>Fungi</taxon>
        <taxon>Fungi incertae sedis</taxon>
        <taxon>Mucoromycota</taxon>
        <taxon>Glomeromycotina</taxon>
        <taxon>Glomeromycetes</taxon>
        <taxon>Diversisporales</taxon>
        <taxon>Gigasporaceae</taxon>
        <taxon>Racocetra</taxon>
    </lineage>
</organism>
<comment type="caution">
    <text evidence="2">The sequence shown here is derived from an EMBL/GenBank/DDBJ whole genome shotgun (WGS) entry which is preliminary data.</text>
</comment>
<evidence type="ECO:0000313" key="3">
    <source>
        <dbReference type="Proteomes" id="UP000789396"/>
    </source>
</evidence>
<evidence type="ECO:0000256" key="1">
    <source>
        <dbReference type="SAM" id="MobiDB-lite"/>
    </source>
</evidence>
<dbReference type="EMBL" id="CAJVPZ010011471">
    <property type="protein sequence ID" value="CAG8630300.1"/>
    <property type="molecule type" value="Genomic_DNA"/>
</dbReference>
<protein>
    <submittedName>
        <fullName evidence="2">5900_t:CDS:1</fullName>
    </submittedName>
</protein>
<dbReference type="Proteomes" id="UP000789396">
    <property type="component" value="Unassembled WGS sequence"/>
</dbReference>
<name>A0A9N9D720_9GLOM</name>
<accession>A0A9N9D720</accession>
<reference evidence="2" key="1">
    <citation type="submission" date="2021-06" db="EMBL/GenBank/DDBJ databases">
        <authorList>
            <person name="Kallberg Y."/>
            <person name="Tangrot J."/>
            <person name="Rosling A."/>
        </authorList>
    </citation>
    <scope>NUCLEOTIDE SEQUENCE</scope>
    <source>
        <strain evidence="2">IN212</strain>
    </source>
</reference>
<sequence>MCTSCYCNKEIPEFIRSHENSIIYEHDTCNKCYERCKNKKQKDLNPITTKKTKLLKTDPIKDTPSNNLSVGNSADNKREDLASQNNSSSNKKDDQYDYDNDDNGLFYSIDEVEEHINTQFQNLENNNKPVKLAFEIELDQELAEYITCDLQSETLDLEEIKTNFHQLSKIIVDRQWQRTEGQPVIRKSEIRAPIDRYDCKG</sequence>
<feature type="non-terminal residue" evidence="2">
    <location>
        <position position="201"/>
    </location>
</feature>
<keyword evidence="3" id="KW-1185">Reference proteome</keyword>
<feature type="compositionally biased region" description="Polar residues" evidence="1">
    <location>
        <begin position="64"/>
        <end position="74"/>
    </location>
</feature>
<evidence type="ECO:0000313" key="2">
    <source>
        <dbReference type="EMBL" id="CAG8630300.1"/>
    </source>
</evidence>
<feature type="region of interest" description="Disordered" evidence="1">
    <location>
        <begin position="55"/>
        <end position="99"/>
    </location>
</feature>
<gene>
    <name evidence="2" type="ORF">RFULGI_LOCUS7691</name>
</gene>
<proteinExistence type="predicted"/>